<feature type="transmembrane region" description="Helical" evidence="1">
    <location>
        <begin position="37"/>
        <end position="57"/>
    </location>
</feature>
<dbReference type="Pfam" id="PF09990">
    <property type="entry name" value="DUF2231"/>
    <property type="match status" value="1"/>
</dbReference>
<organism evidence="3 4">
    <name type="scientific">Aerosakkonema funiforme FACHB-1375</name>
    <dbReference type="NCBI Taxonomy" id="2949571"/>
    <lineage>
        <taxon>Bacteria</taxon>
        <taxon>Bacillati</taxon>
        <taxon>Cyanobacteriota</taxon>
        <taxon>Cyanophyceae</taxon>
        <taxon>Oscillatoriophycideae</taxon>
        <taxon>Aerosakkonematales</taxon>
        <taxon>Aerosakkonemataceae</taxon>
        <taxon>Aerosakkonema</taxon>
    </lineage>
</organism>
<reference evidence="3" key="2">
    <citation type="submission" date="2020-08" db="EMBL/GenBank/DDBJ databases">
        <authorList>
            <person name="Chen M."/>
            <person name="Teng W."/>
            <person name="Zhao L."/>
            <person name="Hu C."/>
            <person name="Zhou Y."/>
            <person name="Han B."/>
            <person name="Song L."/>
            <person name="Shu W."/>
        </authorList>
    </citation>
    <scope>NUCLEOTIDE SEQUENCE</scope>
    <source>
        <strain evidence="3">FACHB-1375</strain>
    </source>
</reference>
<feature type="transmembrane region" description="Helical" evidence="1">
    <location>
        <begin position="130"/>
        <end position="152"/>
    </location>
</feature>
<dbReference type="Proteomes" id="UP000641646">
    <property type="component" value="Unassembled WGS sequence"/>
</dbReference>
<feature type="domain" description="DUF2231" evidence="2">
    <location>
        <begin position="31"/>
        <end position="164"/>
    </location>
</feature>
<keyword evidence="1" id="KW-1133">Transmembrane helix</keyword>
<feature type="transmembrane region" description="Helical" evidence="1">
    <location>
        <begin position="103"/>
        <end position="124"/>
    </location>
</feature>
<dbReference type="PIRSF" id="PIRSF029509">
    <property type="entry name" value="UCP029509"/>
    <property type="match status" value="1"/>
</dbReference>
<keyword evidence="1" id="KW-0812">Transmembrane</keyword>
<evidence type="ECO:0000313" key="3">
    <source>
        <dbReference type="EMBL" id="MBD2182632.1"/>
    </source>
</evidence>
<sequence>MTQTPNLPPLIESDETDYRDSGVTSTVAIAGHPLHPLIVTLPIAFLVGVAATDLVYWWTKDLFWARGSFWLIVAGLAIGILAAITGLMDFLKIERVRKRSAGWAHMLLNVVAILLTTVNLILRWGNYAGAILPTGLIISIFVATLLGFSGWYGAELVYRHKVAVIGYGDARR</sequence>
<gene>
    <name evidence="3" type="ORF">H6G03_16260</name>
</gene>
<proteinExistence type="predicted"/>
<protein>
    <submittedName>
        <fullName evidence="3">DUF2231 domain-containing protein</fullName>
    </submittedName>
</protein>
<keyword evidence="1" id="KW-0472">Membrane</keyword>
<dbReference type="InterPro" id="IPR019251">
    <property type="entry name" value="DUF2231_TM"/>
</dbReference>
<evidence type="ECO:0000313" key="4">
    <source>
        <dbReference type="Proteomes" id="UP000641646"/>
    </source>
</evidence>
<reference evidence="3" key="1">
    <citation type="journal article" date="2015" name="ISME J.">
        <title>Draft Genome Sequence of Streptomyces incarnatus NRRL8089, which Produces the Nucleoside Antibiotic Sinefungin.</title>
        <authorList>
            <person name="Oshima K."/>
            <person name="Hattori M."/>
            <person name="Shimizu H."/>
            <person name="Fukuda K."/>
            <person name="Nemoto M."/>
            <person name="Inagaki K."/>
            <person name="Tamura T."/>
        </authorList>
    </citation>
    <scope>NUCLEOTIDE SEQUENCE</scope>
    <source>
        <strain evidence="3">FACHB-1375</strain>
    </source>
</reference>
<keyword evidence="4" id="KW-1185">Reference proteome</keyword>
<dbReference type="InterPro" id="IPR016923">
    <property type="entry name" value="UCP029509"/>
</dbReference>
<dbReference type="RefSeq" id="WP_190465551.1">
    <property type="nucleotide sequence ID" value="NZ_JACJPW010000040.1"/>
</dbReference>
<evidence type="ECO:0000259" key="2">
    <source>
        <dbReference type="Pfam" id="PF09990"/>
    </source>
</evidence>
<dbReference type="AlphaFoldDB" id="A0A926ZHW8"/>
<evidence type="ECO:0000256" key="1">
    <source>
        <dbReference type="SAM" id="Phobius"/>
    </source>
</evidence>
<dbReference type="EMBL" id="JACJPW010000040">
    <property type="protein sequence ID" value="MBD2182632.1"/>
    <property type="molecule type" value="Genomic_DNA"/>
</dbReference>
<name>A0A926ZHW8_9CYAN</name>
<comment type="caution">
    <text evidence="3">The sequence shown here is derived from an EMBL/GenBank/DDBJ whole genome shotgun (WGS) entry which is preliminary data.</text>
</comment>
<feature type="transmembrane region" description="Helical" evidence="1">
    <location>
        <begin position="69"/>
        <end position="91"/>
    </location>
</feature>
<accession>A0A926ZHW8</accession>